<dbReference type="AlphaFoldDB" id="A0A823A2L3"/>
<gene>
    <name evidence="1" type="ORF">HUJ06_019202</name>
</gene>
<comment type="caution">
    <text evidence="1">The sequence shown here is derived from an EMBL/GenBank/DDBJ whole genome shotgun (WGS) entry which is preliminary data.</text>
</comment>
<evidence type="ECO:0000313" key="2">
    <source>
        <dbReference type="Proteomes" id="UP000607653"/>
    </source>
</evidence>
<evidence type="ECO:0000313" key="1">
    <source>
        <dbReference type="EMBL" id="DAD49489.1"/>
    </source>
</evidence>
<sequence length="123" mass="14092">MEVKDTVIPEGHHRSMTNSVRILNIPLEDLDIVLLRKEKNREQNHSISSDLPANGDPWLQSQFTQVELRSLNSNFLSMREIGRVTIRNLLSRTSELKAVGESLTEEERAACLIESYLDMDEEV</sequence>
<protein>
    <submittedName>
        <fullName evidence="1">Uncharacterized protein</fullName>
    </submittedName>
</protein>
<dbReference type="EMBL" id="DUZY01000184">
    <property type="protein sequence ID" value="DAD49489.1"/>
    <property type="molecule type" value="Genomic_DNA"/>
</dbReference>
<proteinExistence type="predicted"/>
<accession>A0A823A2L3</accession>
<dbReference type="Proteomes" id="UP000607653">
    <property type="component" value="Unassembled WGS sequence"/>
</dbReference>
<name>A0A823A2L3_NELNU</name>
<organism evidence="1 2">
    <name type="scientific">Nelumbo nucifera</name>
    <name type="common">Sacred lotus</name>
    <dbReference type="NCBI Taxonomy" id="4432"/>
    <lineage>
        <taxon>Eukaryota</taxon>
        <taxon>Viridiplantae</taxon>
        <taxon>Streptophyta</taxon>
        <taxon>Embryophyta</taxon>
        <taxon>Tracheophyta</taxon>
        <taxon>Spermatophyta</taxon>
        <taxon>Magnoliopsida</taxon>
        <taxon>Proteales</taxon>
        <taxon>Nelumbonaceae</taxon>
        <taxon>Nelumbo</taxon>
    </lineage>
</organism>
<keyword evidence="2" id="KW-1185">Reference proteome</keyword>
<reference evidence="1 2" key="1">
    <citation type="journal article" date="2020" name="Mol. Biol. Evol.">
        <title>Distinct Expression and Methylation Patterns for Genes with Different Fates following a Single Whole-Genome Duplication in Flowering Plants.</title>
        <authorList>
            <person name="Shi T."/>
            <person name="Rahmani R.S."/>
            <person name="Gugger P.F."/>
            <person name="Wang M."/>
            <person name="Li H."/>
            <person name="Zhang Y."/>
            <person name="Li Z."/>
            <person name="Wang Q."/>
            <person name="Van de Peer Y."/>
            <person name="Marchal K."/>
            <person name="Chen J."/>
        </authorList>
    </citation>
    <scope>NUCLEOTIDE SEQUENCE [LARGE SCALE GENOMIC DNA]</scope>
    <source>
        <tissue evidence="1">Leaf</tissue>
    </source>
</reference>